<organism evidence="17 18">
    <name type="scientific">Cohnella herbarum</name>
    <dbReference type="NCBI Taxonomy" id="2728023"/>
    <lineage>
        <taxon>Bacteria</taxon>
        <taxon>Bacillati</taxon>
        <taxon>Bacillota</taxon>
        <taxon>Bacilli</taxon>
        <taxon>Bacillales</taxon>
        <taxon>Paenibacillaceae</taxon>
        <taxon>Cohnella</taxon>
    </lineage>
</organism>
<dbReference type="PROSITE" id="PS50885">
    <property type="entry name" value="HAMP"/>
    <property type="match status" value="1"/>
</dbReference>
<dbReference type="SMART" id="SM00388">
    <property type="entry name" value="HisKA"/>
    <property type="match status" value="1"/>
</dbReference>
<dbReference type="SUPFAM" id="SSF47384">
    <property type="entry name" value="Homodimeric domain of signal transducing histidine kinase"/>
    <property type="match status" value="1"/>
</dbReference>
<protein>
    <recommendedName>
        <fullName evidence="3">histidine kinase</fullName>
        <ecNumber evidence="3">2.7.13.3</ecNumber>
    </recommendedName>
</protein>
<evidence type="ECO:0000256" key="4">
    <source>
        <dbReference type="ARBA" id="ARBA00022475"/>
    </source>
</evidence>
<dbReference type="InterPro" id="IPR050398">
    <property type="entry name" value="HssS/ArlS-like"/>
</dbReference>
<feature type="domain" description="Histidine kinase" evidence="15">
    <location>
        <begin position="191"/>
        <end position="405"/>
    </location>
</feature>
<keyword evidence="7 14" id="KW-0812">Transmembrane</keyword>
<evidence type="ECO:0000313" key="17">
    <source>
        <dbReference type="EMBL" id="QJD84227.1"/>
    </source>
</evidence>
<dbReference type="Gene3D" id="3.30.565.10">
    <property type="entry name" value="Histidine kinase-like ATPase, C-terminal domain"/>
    <property type="match status" value="1"/>
</dbReference>
<dbReference type="InterPro" id="IPR005467">
    <property type="entry name" value="His_kinase_dom"/>
</dbReference>
<evidence type="ECO:0000256" key="12">
    <source>
        <dbReference type="ARBA" id="ARBA00023012"/>
    </source>
</evidence>
<evidence type="ECO:0000256" key="14">
    <source>
        <dbReference type="SAM" id="Phobius"/>
    </source>
</evidence>
<dbReference type="Pfam" id="PF00512">
    <property type="entry name" value="HisKA"/>
    <property type="match status" value="1"/>
</dbReference>
<dbReference type="InterPro" id="IPR003594">
    <property type="entry name" value="HATPase_dom"/>
</dbReference>
<keyword evidence="11 14" id="KW-1133">Transmembrane helix</keyword>
<dbReference type="CDD" id="cd00075">
    <property type="entry name" value="HATPase"/>
    <property type="match status" value="1"/>
</dbReference>
<dbReference type="Proteomes" id="UP000502248">
    <property type="component" value="Chromosome"/>
</dbReference>
<feature type="domain" description="HAMP" evidence="16">
    <location>
        <begin position="123"/>
        <end position="176"/>
    </location>
</feature>
<dbReference type="InterPro" id="IPR003660">
    <property type="entry name" value="HAMP_dom"/>
</dbReference>
<dbReference type="CDD" id="cd00082">
    <property type="entry name" value="HisKA"/>
    <property type="match status" value="1"/>
</dbReference>
<keyword evidence="5" id="KW-0597">Phosphoprotein</keyword>
<dbReference type="FunFam" id="1.10.287.130:FF:000008">
    <property type="entry name" value="Two-component sensor histidine kinase"/>
    <property type="match status" value="1"/>
</dbReference>
<dbReference type="InterPro" id="IPR036097">
    <property type="entry name" value="HisK_dim/P_sf"/>
</dbReference>
<keyword evidence="9" id="KW-0418">Kinase</keyword>
<evidence type="ECO:0000256" key="5">
    <source>
        <dbReference type="ARBA" id="ARBA00022553"/>
    </source>
</evidence>
<dbReference type="InterPro" id="IPR003661">
    <property type="entry name" value="HisK_dim/P_dom"/>
</dbReference>
<evidence type="ECO:0000256" key="3">
    <source>
        <dbReference type="ARBA" id="ARBA00012438"/>
    </source>
</evidence>
<dbReference type="PANTHER" id="PTHR45528">
    <property type="entry name" value="SENSOR HISTIDINE KINASE CPXA"/>
    <property type="match status" value="1"/>
</dbReference>
<dbReference type="CDD" id="cd06225">
    <property type="entry name" value="HAMP"/>
    <property type="match status" value="1"/>
</dbReference>
<dbReference type="PANTHER" id="PTHR45528:SF1">
    <property type="entry name" value="SENSOR HISTIDINE KINASE CPXA"/>
    <property type="match status" value="1"/>
</dbReference>
<dbReference type="FunFam" id="3.30.565.10:FF:000013">
    <property type="entry name" value="Two-component sensor histidine kinase"/>
    <property type="match status" value="1"/>
</dbReference>
<evidence type="ECO:0000256" key="2">
    <source>
        <dbReference type="ARBA" id="ARBA00004651"/>
    </source>
</evidence>
<dbReference type="SUPFAM" id="SSF55874">
    <property type="entry name" value="ATPase domain of HSP90 chaperone/DNA topoisomerase II/histidine kinase"/>
    <property type="match status" value="1"/>
</dbReference>
<dbReference type="EC" id="2.7.13.3" evidence="3"/>
<keyword evidence="8" id="KW-0547">Nucleotide-binding</keyword>
<dbReference type="GO" id="GO:0000155">
    <property type="term" value="F:phosphorelay sensor kinase activity"/>
    <property type="evidence" value="ECO:0007669"/>
    <property type="project" value="InterPro"/>
</dbReference>
<evidence type="ECO:0000256" key="10">
    <source>
        <dbReference type="ARBA" id="ARBA00022840"/>
    </source>
</evidence>
<dbReference type="Gene3D" id="1.10.287.130">
    <property type="match status" value="1"/>
</dbReference>
<dbReference type="GO" id="GO:0005886">
    <property type="term" value="C:plasma membrane"/>
    <property type="evidence" value="ECO:0007669"/>
    <property type="project" value="UniProtKB-SubCell"/>
</dbReference>
<dbReference type="RefSeq" id="WP_169280511.1">
    <property type="nucleotide sequence ID" value="NZ_CP051680.1"/>
</dbReference>
<dbReference type="EMBL" id="CP051680">
    <property type="protein sequence ID" value="QJD84227.1"/>
    <property type="molecule type" value="Genomic_DNA"/>
</dbReference>
<dbReference type="Pfam" id="PF02518">
    <property type="entry name" value="HATPase_c"/>
    <property type="match status" value="1"/>
</dbReference>
<proteinExistence type="predicted"/>
<keyword evidence="12" id="KW-0902">Two-component regulatory system</keyword>
<evidence type="ECO:0000256" key="1">
    <source>
        <dbReference type="ARBA" id="ARBA00000085"/>
    </source>
</evidence>
<keyword evidence="6" id="KW-0808">Transferase</keyword>
<accession>A0A7Z2VJG8</accession>
<keyword evidence="13 14" id="KW-0472">Membrane</keyword>
<dbReference type="AlphaFoldDB" id="A0A7Z2VJG8"/>
<sequence>MTVKWIYSLRWKLLFYSLASACITAVLLYAGDFIVGLLLQSTLRPLFAFFVNRVGSLPIFIAAGIGFYIVSFFLLSRGTVRRLQSIGHSLKRIEEGRFDGGLSVISSGDEIGQINQIIDRLDRQLNRDLKQITAGLQEIADGRFDRPIENMDASGQLAEVAESINAMAAKLHRSILDERNAEKTKNDLITGVSHDLRTPLTSILGFLEVINQDRYQDEVELRHYTDIAYHKAISLKKLIDDLFEYTRINNGMPLTVSELDLVGFIRQLTEEFVPQLELAGMTCRIDAEVDSLLISADGDLLVRSFGNLISNAIRYGRKGRYVDIAIRHDNGEASVAVANYGDPIPERDLPFIFDRFYRVERSRSQETGGTGLGLAIAKSIVEVHGGTIDVASRKDMTVFTTRLPL</sequence>
<evidence type="ECO:0000256" key="8">
    <source>
        <dbReference type="ARBA" id="ARBA00022741"/>
    </source>
</evidence>
<dbReference type="Pfam" id="PF00672">
    <property type="entry name" value="HAMP"/>
    <property type="match status" value="2"/>
</dbReference>
<evidence type="ECO:0000256" key="13">
    <source>
        <dbReference type="ARBA" id="ARBA00023136"/>
    </source>
</evidence>
<evidence type="ECO:0000256" key="9">
    <source>
        <dbReference type="ARBA" id="ARBA00022777"/>
    </source>
</evidence>
<feature type="transmembrane region" description="Helical" evidence="14">
    <location>
        <begin position="13"/>
        <end position="37"/>
    </location>
</feature>
<evidence type="ECO:0000259" key="16">
    <source>
        <dbReference type="PROSITE" id="PS50885"/>
    </source>
</evidence>
<dbReference type="PROSITE" id="PS50109">
    <property type="entry name" value="HIS_KIN"/>
    <property type="match status" value="1"/>
</dbReference>
<dbReference type="SMART" id="SM00304">
    <property type="entry name" value="HAMP"/>
    <property type="match status" value="2"/>
</dbReference>
<dbReference type="PRINTS" id="PR00344">
    <property type="entry name" value="BCTRLSENSOR"/>
</dbReference>
<reference evidence="17 18" key="1">
    <citation type="submission" date="2020-04" db="EMBL/GenBank/DDBJ databases">
        <title>Genome sequencing of novel species.</title>
        <authorList>
            <person name="Heo J."/>
            <person name="Kim S.-J."/>
            <person name="Kim J.-S."/>
            <person name="Hong S.-B."/>
            <person name="Kwon S.-W."/>
        </authorList>
    </citation>
    <scope>NUCLEOTIDE SEQUENCE [LARGE SCALE GENOMIC DNA]</scope>
    <source>
        <strain evidence="17 18">MFER-1</strain>
    </source>
</reference>
<dbReference type="SMART" id="SM00387">
    <property type="entry name" value="HATPase_c"/>
    <property type="match status" value="1"/>
</dbReference>
<keyword evidence="18" id="KW-1185">Reference proteome</keyword>
<keyword evidence="10" id="KW-0067">ATP-binding</keyword>
<evidence type="ECO:0000259" key="15">
    <source>
        <dbReference type="PROSITE" id="PS50109"/>
    </source>
</evidence>
<dbReference type="Gene3D" id="6.10.340.10">
    <property type="match status" value="1"/>
</dbReference>
<comment type="subcellular location">
    <subcellularLocation>
        <location evidence="2">Cell membrane</location>
        <topology evidence="2">Multi-pass membrane protein</topology>
    </subcellularLocation>
</comment>
<dbReference type="InterPro" id="IPR004358">
    <property type="entry name" value="Sig_transdc_His_kin-like_C"/>
</dbReference>
<dbReference type="KEGG" id="cheb:HH215_14200"/>
<evidence type="ECO:0000313" key="18">
    <source>
        <dbReference type="Proteomes" id="UP000502248"/>
    </source>
</evidence>
<feature type="transmembrane region" description="Helical" evidence="14">
    <location>
        <begin position="57"/>
        <end position="75"/>
    </location>
</feature>
<evidence type="ECO:0000256" key="6">
    <source>
        <dbReference type="ARBA" id="ARBA00022679"/>
    </source>
</evidence>
<name>A0A7Z2VJG8_9BACL</name>
<keyword evidence="4" id="KW-1003">Cell membrane</keyword>
<comment type="catalytic activity">
    <reaction evidence="1">
        <text>ATP + protein L-histidine = ADP + protein N-phospho-L-histidine.</text>
        <dbReference type="EC" id="2.7.13.3"/>
    </reaction>
</comment>
<evidence type="ECO:0000256" key="11">
    <source>
        <dbReference type="ARBA" id="ARBA00022989"/>
    </source>
</evidence>
<gene>
    <name evidence="17" type="ORF">HH215_14200</name>
</gene>
<dbReference type="InterPro" id="IPR036890">
    <property type="entry name" value="HATPase_C_sf"/>
</dbReference>
<evidence type="ECO:0000256" key="7">
    <source>
        <dbReference type="ARBA" id="ARBA00022692"/>
    </source>
</evidence>
<dbReference type="GO" id="GO:0005524">
    <property type="term" value="F:ATP binding"/>
    <property type="evidence" value="ECO:0007669"/>
    <property type="project" value="UniProtKB-KW"/>
</dbReference>